<dbReference type="InterPro" id="IPR020084">
    <property type="entry name" value="NUDIX_hydrolase_CS"/>
</dbReference>
<dbReference type="InterPro" id="IPR015797">
    <property type="entry name" value="NUDIX_hydrolase-like_dom_sf"/>
</dbReference>
<dbReference type="InterPro" id="IPR000086">
    <property type="entry name" value="NUDIX_hydrolase_dom"/>
</dbReference>
<evidence type="ECO:0000313" key="3">
    <source>
        <dbReference type="EMBL" id="MEB3511286.1"/>
    </source>
</evidence>
<evidence type="ECO:0000313" key="4">
    <source>
        <dbReference type="Proteomes" id="UP001348098"/>
    </source>
</evidence>
<evidence type="ECO:0000256" key="1">
    <source>
        <dbReference type="ARBA" id="ARBA00022801"/>
    </source>
</evidence>
<dbReference type="Proteomes" id="UP001348098">
    <property type="component" value="Unassembled WGS sequence"/>
</dbReference>
<feature type="domain" description="Nudix hydrolase" evidence="2">
    <location>
        <begin position="33"/>
        <end position="168"/>
    </location>
</feature>
<accession>A0ABU6AV95</accession>
<keyword evidence="4" id="KW-1185">Reference proteome</keyword>
<gene>
    <name evidence="3" type="ORF">U3653_14750</name>
</gene>
<sequence>MTLADRYPLLHTPAHWAWGDLDVRFSTTLPSDELVTNIHVVCFVGDEIVLCRDDRDVWLIPGGTRERGESIDACVRRELREEAGARPVGPIRWIGAHHATSNRCAPRREWQPHPHKAWLWCTADVVLDSDPTNPDDAEQILEVRTFPLAEATRRAGSDGAYLSELVALAVELHRPGHRE</sequence>
<proteinExistence type="predicted"/>
<protein>
    <submittedName>
        <fullName evidence="3">NUDIX domain-containing protein</fullName>
    </submittedName>
</protein>
<dbReference type="RefSeq" id="WP_323124002.1">
    <property type="nucleotide sequence ID" value="NZ_JAYESH010000002.1"/>
</dbReference>
<dbReference type="PROSITE" id="PS00893">
    <property type="entry name" value="NUDIX_BOX"/>
    <property type="match status" value="1"/>
</dbReference>
<dbReference type="EMBL" id="JAYKYQ010000005">
    <property type="protein sequence ID" value="MEB3511286.1"/>
    <property type="molecule type" value="Genomic_DNA"/>
</dbReference>
<reference evidence="3 4" key="1">
    <citation type="submission" date="2023-12" db="EMBL/GenBank/DDBJ databases">
        <title>novel species in genus Nocarida.</title>
        <authorList>
            <person name="Li Z."/>
        </authorList>
    </citation>
    <scope>NUCLEOTIDE SEQUENCE [LARGE SCALE GENOMIC DNA]</scope>
    <source>
        <strain evidence="3 4">CDC186</strain>
    </source>
</reference>
<evidence type="ECO:0000259" key="2">
    <source>
        <dbReference type="PROSITE" id="PS51462"/>
    </source>
</evidence>
<dbReference type="PROSITE" id="PS51462">
    <property type="entry name" value="NUDIX"/>
    <property type="match status" value="1"/>
</dbReference>
<dbReference type="SUPFAM" id="SSF55811">
    <property type="entry name" value="Nudix"/>
    <property type="match status" value="1"/>
</dbReference>
<dbReference type="Gene3D" id="3.90.79.10">
    <property type="entry name" value="Nucleoside Triphosphate Pyrophosphohydrolase"/>
    <property type="match status" value="1"/>
</dbReference>
<organism evidence="3 4">
    <name type="scientific">Nocardia implantans</name>
    <dbReference type="NCBI Taxonomy" id="3108168"/>
    <lineage>
        <taxon>Bacteria</taxon>
        <taxon>Bacillati</taxon>
        <taxon>Actinomycetota</taxon>
        <taxon>Actinomycetes</taxon>
        <taxon>Mycobacteriales</taxon>
        <taxon>Nocardiaceae</taxon>
        <taxon>Nocardia</taxon>
    </lineage>
</organism>
<name>A0ABU6AV95_9NOCA</name>
<comment type="caution">
    <text evidence="3">The sequence shown here is derived from an EMBL/GenBank/DDBJ whole genome shotgun (WGS) entry which is preliminary data.</text>
</comment>
<keyword evidence="1" id="KW-0378">Hydrolase</keyword>
<dbReference type="Pfam" id="PF00293">
    <property type="entry name" value="NUDIX"/>
    <property type="match status" value="1"/>
</dbReference>